<feature type="domain" description="ABC transporter" evidence="12">
    <location>
        <begin position="251"/>
        <end position="498"/>
    </location>
</feature>
<keyword evidence="9 11" id="KW-1278">Translocase</keyword>
<name>A0A4R7KLC1_9CLOT</name>
<comment type="similarity">
    <text evidence="11">Belongs to the ABC transporter superfamily.</text>
</comment>
<dbReference type="InterPro" id="IPR050107">
    <property type="entry name" value="ABC_carbohydrate_import_ATPase"/>
</dbReference>
<organism evidence="13 14">
    <name type="scientific">Fonticella tunisiensis</name>
    <dbReference type="NCBI Taxonomy" id="1096341"/>
    <lineage>
        <taxon>Bacteria</taxon>
        <taxon>Bacillati</taxon>
        <taxon>Bacillota</taxon>
        <taxon>Clostridia</taxon>
        <taxon>Eubacteriales</taxon>
        <taxon>Clostridiaceae</taxon>
        <taxon>Fonticella</taxon>
    </lineage>
</organism>
<keyword evidence="3 11" id="KW-0813">Transport</keyword>
<dbReference type="CDD" id="cd03216">
    <property type="entry name" value="ABC_Carb_Monos_I"/>
    <property type="match status" value="1"/>
</dbReference>
<dbReference type="FunFam" id="3.40.50.300:FF:000127">
    <property type="entry name" value="Ribose import ATP-binding protein RbsA"/>
    <property type="match status" value="1"/>
</dbReference>
<keyword evidence="7 11" id="KW-0547">Nucleotide-binding</keyword>
<dbReference type="EMBL" id="SOAZ01000013">
    <property type="protein sequence ID" value="TDT56505.1"/>
    <property type="molecule type" value="Genomic_DNA"/>
</dbReference>
<dbReference type="OrthoDB" id="9771863at2"/>
<evidence type="ECO:0000256" key="5">
    <source>
        <dbReference type="ARBA" id="ARBA00022597"/>
    </source>
</evidence>
<dbReference type="SUPFAM" id="SSF52540">
    <property type="entry name" value="P-loop containing nucleoside triphosphate hydrolases"/>
    <property type="match status" value="2"/>
</dbReference>
<keyword evidence="5 11" id="KW-0762">Sugar transport</keyword>
<evidence type="ECO:0000256" key="1">
    <source>
        <dbReference type="ARBA" id="ARBA00004202"/>
    </source>
</evidence>
<dbReference type="InterPro" id="IPR003439">
    <property type="entry name" value="ABC_transporter-like_ATP-bd"/>
</dbReference>
<dbReference type="GO" id="GO:0005886">
    <property type="term" value="C:plasma membrane"/>
    <property type="evidence" value="ECO:0007669"/>
    <property type="project" value="UniProtKB-SubCell"/>
</dbReference>
<dbReference type="FunFam" id="3.40.50.300:FF:000126">
    <property type="entry name" value="Galactose/methyl galactoside import ATP-binding protein MglA"/>
    <property type="match status" value="1"/>
</dbReference>
<dbReference type="Gene3D" id="3.40.50.300">
    <property type="entry name" value="P-loop containing nucleotide triphosphate hydrolases"/>
    <property type="match status" value="2"/>
</dbReference>
<dbReference type="InterPro" id="IPR017871">
    <property type="entry name" value="ABC_transporter-like_CS"/>
</dbReference>
<comment type="function">
    <text evidence="11">Part of an ABC transporter complex involved in carbohydrate import. Could be involved in ribose, galactose and/or methyl galactoside import. Responsible for energy coupling to the transport system.</text>
</comment>
<dbReference type="InterPro" id="IPR003593">
    <property type="entry name" value="AAA+_ATPase"/>
</dbReference>
<evidence type="ECO:0000259" key="12">
    <source>
        <dbReference type="PROSITE" id="PS50893"/>
    </source>
</evidence>
<keyword evidence="6" id="KW-0677">Repeat</keyword>
<dbReference type="GO" id="GO:0043211">
    <property type="term" value="F:ABC-type carbohydrate transporter activity"/>
    <property type="evidence" value="ECO:0007669"/>
    <property type="project" value="UniProtKB-UniRule"/>
</dbReference>
<comment type="subcellular location">
    <subcellularLocation>
        <location evidence="2">Cell inner membrane</location>
    </subcellularLocation>
    <subcellularLocation>
        <location evidence="1 11">Cell membrane</location>
        <topology evidence="1 11">Peripheral membrane protein</topology>
    </subcellularLocation>
</comment>
<dbReference type="PROSITE" id="PS50893">
    <property type="entry name" value="ABC_TRANSPORTER_2"/>
    <property type="match status" value="2"/>
</dbReference>
<keyword evidence="10 11" id="KW-0472">Membrane</keyword>
<gene>
    <name evidence="13" type="ORF">EDD71_11348</name>
</gene>
<proteinExistence type="inferred from homology"/>
<dbReference type="EC" id="7.5.2.11" evidence="11"/>
<dbReference type="PANTHER" id="PTHR43790">
    <property type="entry name" value="CARBOHYDRATE TRANSPORT ATP-BINDING PROTEIN MG119-RELATED"/>
    <property type="match status" value="1"/>
</dbReference>
<evidence type="ECO:0000256" key="6">
    <source>
        <dbReference type="ARBA" id="ARBA00022737"/>
    </source>
</evidence>
<comment type="catalytic activity">
    <reaction evidence="11">
        <text>D-galactose(out) + ATP + H2O = D-galactose(in) + ADP + phosphate + H(+)</text>
        <dbReference type="Rhea" id="RHEA:60156"/>
        <dbReference type="ChEBI" id="CHEBI:4139"/>
        <dbReference type="ChEBI" id="CHEBI:15377"/>
        <dbReference type="ChEBI" id="CHEBI:15378"/>
        <dbReference type="ChEBI" id="CHEBI:30616"/>
        <dbReference type="ChEBI" id="CHEBI:43474"/>
        <dbReference type="ChEBI" id="CHEBI:456216"/>
        <dbReference type="EC" id="7.5.2.11"/>
    </reaction>
</comment>
<dbReference type="PANTHER" id="PTHR43790:SF7">
    <property type="entry name" value="GALACTOSE_METHYL GALACTOSIDE IMPORT ATP-BINDING PROTEIN MGLA"/>
    <property type="match status" value="1"/>
</dbReference>
<evidence type="ECO:0000256" key="9">
    <source>
        <dbReference type="ARBA" id="ARBA00022967"/>
    </source>
</evidence>
<dbReference type="AlphaFoldDB" id="A0A4R7KLC1"/>
<dbReference type="InterPro" id="IPR027417">
    <property type="entry name" value="P-loop_NTPase"/>
</dbReference>
<dbReference type="GO" id="GO:0015749">
    <property type="term" value="P:monosaccharide transmembrane transport"/>
    <property type="evidence" value="ECO:0007669"/>
    <property type="project" value="UniProtKB-ARBA"/>
</dbReference>
<evidence type="ECO:0000256" key="2">
    <source>
        <dbReference type="ARBA" id="ARBA00004533"/>
    </source>
</evidence>
<keyword evidence="4 11" id="KW-1003">Cell membrane</keyword>
<keyword evidence="14" id="KW-1185">Reference proteome</keyword>
<keyword evidence="8 11" id="KW-0067">ATP-binding</keyword>
<comment type="caution">
    <text evidence="13">The sequence shown here is derived from an EMBL/GenBank/DDBJ whole genome shotgun (WGS) entry which is preliminary data.</text>
</comment>
<evidence type="ECO:0000256" key="10">
    <source>
        <dbReference type="ARBA" id="ARBA00023136"/>
    </source>
</evidence>
<dbReference type="GO" id="GO:0005524">
    <property type="term" value="F:ATP binding"/>
    <property type="evidence" value="ECO:0007669"/>
    <property type="project" value="UniProtKB-UniRule"/>
</dbReference>
<evidence type="ECO:0000313" key="14">
    <source>
        <dbReference type="Proteomes" id="UP000295325"/>
    </source>
</evidence>
<sequence>MHAEYVLEMKNISKTFPGVRALNNVQLKVKKGTVHALMGENGAGKSTLMKILIGMYRPDGGTIKFKGKEVKFKSTHDALQAGISMIHQELSPVPYMTIAENIFLGRESLYKKTFWVNDREMERKTEELLKQLEISLNPKMKMKELSTAYTQMVEIAKAISYNSELIIMDEPTSAITEREVEHLFKIIEWLKKKGVSIIYISHKMDEIFKIADEITVFRDGSYVDTCSVKNITKEKLIEMMVGREITQLFPKEEAEIGKVLLEIKNFTRAGKFYDINLKVRKGEILGLAGLMGSGRSEIMESLFGVVKADKGEIYIKGKQVHINSPADAIKHKLAFLTEDRKISGLFLPLSVKDNMYISSINNYIEKLFINSKKVNKDCEEEVKLLNIKTPGLDQIVNNLSGGNQQKVLIARWLLTDPDILILDEPTRGIDVGAKAEIHRLMSKLAKQGKAIIMISSELPEILGMSDRIVVMHEGKITGELTRKEATQEKIMSYATGAAS</sequence>
<reference evidence="13 14" key="1">
    <citation type="submission" date="2019-03" db="EMBL/GenBank/DDBJ databases">
        <title>Genomic Encyclopedia of Type Strains, Phase IV (KMG-IV): sequencing the most valuable type-strain genomes for metagenomic binning, comparative biology and taxonomic classification.</title>
        <authorList>
            <person name="Goeker M."/>
        </authorList>
    </citation>
    <scope>NUCLEOTIDE SEQUENCE [LARGE SCALE GENOMIC DNA]</scope>
    <source>
        <strain evidence="13 14">DSM 24455</strain>
    </source>
</reference>
<dbReference type="PROSITE" id="PS00211">
    <property type="entry name" value="ABC_TRANSPORTER_1"/>
    <property type="match status" value="1"/>
</dbReference>
<accession>A0A4R7KLC1</accession>
<feature type="domain" description="ABC transporter" evidence="12">
    <location>
        <begin position="7"/>
        <end position="244"/>
    </location>
</feature>
<evidence type="ECO:0000256" key="8">
    <source>
        <dbReference type="ARBA" id="ARBA00022840"/>
    </source>
</evidence>
<evidence type="ECO:0000256" key="7">
    <source>
        <dbReference type="ARBA" id="ARBA00022741"/>
    </source>
</evidence>
<evidence type="ECO:0000256" key="4">
    <source>
        <dbReference type="ARBA" id="ARBA00022475"/>
    </source>
</evidence>
<dbReference type="CDD" id="cd03215">
    <property type="entry name" value="ABC_Carb_Monos_II"/>
    <property type="match status" value="1"/>
</dbReference>
<dbReference type="Pfam" id="PF00005">
    <property type="entry name" value="ABC_tran"/>
    <property type="match status" value="2"/>
</dbReference>
<dbReference type="SMART" id="SM00382">
    <property type="entry name" value="AAA"/>
    <property type="match status" value="2"/>
</dbReference>
<evidence type="ECO:0000256" key="3">
    <source>
        <dbReference type="ARBA" id="ARBA00022448"/>
    </source>
</evidence>
<evidence type="ECO:0000313" key="13">
    <source>
        <dbReference type="EMBL" id="TDT56505.1"/>
    </source>
</evidence>
<dbReference type="GO" id="GO:0016887">
    <property type="term" value="F:ATP hydrolysis activity"/>
    <property type="evidence" value="ECO:0007669"/>
    <property type="project" value="InterPro"/>
</dbReference>
<dbReference type="Proteomes" id="UP000295325">
    <property type="component" value="Unassembled WGS sequence"/>
</dbReference>
<protein>
    <recommendedName>
        <fullName evidence="11">Ribose/galactose/methyl galactoside import ATP-binding protein</fullName>
        <ecNumber evidence="11">7.5.2.11</ecNumber>
    </recommendedName>
</protein>
<evidence type="ECO:0000256" key="11">
    <source>
        <dbReference type="RuleBase" id="RU367029"/>
    </source>
</evidence>